<feature type="compositionally biased region" description="Basic and acidic residues" evidence="2">
    <location>
        <begin position="39"/>
        <end position="52"/>
    </location>
</feature>
<name>A0A1R2C0A9_9CILI</name>
<keyword evidence="1" id="KW-0175">Coiled coil</keyword>
<dbReference type="OrthoDB" id="324901at2759"/>
<feature type="compositionally biased region" description="Low complexity" evidence="2">
    <location>
        <begin position="21"/>
        <end position="30"/>
    </location>
</feature>
<reference evidence="3 4" key="1">
    <citation type="submission" date="2016-11" db="EMBL/GenBank/DDBJ databases">
        <title>The macronuclear genome of Stentor coeruleus: a giant cell with tiny introns.</title>
        <authorList>
            <person name="Slabodnick M."/>
            <person name="Ruby J.G."/>
            <person name="Reiff S.B."/>
            <person name="Swart E.C."/>
            <person name="Gosai S."/>
            <person name="Prabakaran S."/>
            <person name="Witkowska E."/>
            <person name="Larue G.E."/>
            <person name="Fisher S."/>
            <person name="Freeman R.M."/>
            <person name="Gunawardena J."/>
            <person name="Chu W."/>
            <person name="Stover N.A."/>
            <person name="Gregory B.D."/>
            <person name="Nowacki M."/>
            <person name="Derisi J."/>
            <person name="Roy S.W."/>
            <person name="Marshall W.F."/>
            <person name="Sood P."/>
        </authorList>
    </citation>
    <scope>NUCLEOTIDE SEQUENCE [LARGE SCALE GENOMIC DNA]</scope>
    <source>
        <strain evidence="3">WM001</strain>
    </source>
</reference>
<feature type="coiled-coil region" evidence="1">
    <location>
        <begin position="79"/>
        <end position="195"/>
    </location>
</feature>
<gene>
    <name evidence="3" type="ORF">SteCoe_16861</name>
</gene>
<evidence type="ECO:0000256" key="1">
    <source>
        <dbReference type="SAM" id="Coils"/>
    </source>
</evidence>
<keyword evidence="4" id="KW-1185">Reference proteome</keyword>
<feature type="coiled-coil region" evidence="1">
    <location>
        <begin position="252"/>
        <end position="286"/>
    </location>
</feature>
<accession>A0A1R2C0A9</accession>
<evidence type="ECO:0000313" key="4">
    <source>
        <dbReference type="Proteomes" id="UP000187209"/>
    </source>
</evidence>
<dbReference type="Proteomes" id="UP000187209">
    <property type="component" value="Unassembled WGS sequence"/>
</dbReference>
<organism evidence="3 4">
    <name type="scientific">Stentor coeruleus</name>
    <dbReference type="NCBI Taxonomy" id="5963"/>
    <lineage>
        <taxon>Eukaryota</taxon>
        <taxon>Sar</taxon>
        <taxon>Alveolata</taxon>
        <taxon>Ciliophora</taxon>
        <taxon>Postciliodesmatophora</taxon>
        <taxon>Heterotrichea</taxon>
        <taxon>Heterotrichida</taxon>
        <taxon>Stentoridae</taxon>
        <taxon>Stentor</taxon>
    </lineage>
</organism>
<proteinExistence type="predicted"/>
<dbReference type="AlphaFoldDB" id="A0A1R2C0A9"/>
<dbReference type="EMBL" id="MPUH01000340">
    <property type="protein sequence ID" value="OMJ82452.1"/>
    <property type="molecule type" value="Genomic_DNA"/>
</dbReference>
<evidence type="ECO:0000256" key="2">
    <source>
        <dbReference type="SAM" id="MobiDB-lite"/>
    </source>
</evidence>
<feature type="region of interest" description="Disordered" evidence="2">
    <location>
        <begin position="1"/>
        <end position="77"/>
    </location>
</feature>
<protein>
    <submittedName>
        <fullName evidence="3">Uncharacterized protein</fullName>
    </submittedName>
</protein>
<comment type="caution">
    <text evidence="3">The sequence shown here is derived from an EMBL/GenBank/DDBJ whole genome shotgun (WGS) entry which is preliminary data.</text>
</comment>
<feature type="coiled-coil region" evidence="1">
    <location>
        <begin position="314"/>
        <end position="404"/>
    </location>
</feature>
<evidence type="ECO:0000313" key="3">
    <source>
        <dbReference type="EMBL" id="OMJ82452.1"/>
    </source>
</evidence>
<sequence>MSDSENLAERPSDLPEEEGSAEAANESAENVVEETENPPQDHENIKGQEENFKGFASPPDSSPEKAISPEDPEVQASTIKQYQQTLQDLKEEISRLTKKLDQKTKEAHSEPSEEELFKLKCMCKYAKQEVNELKSKLENIQQTVSRTEENVDSLRNNSLDHESSIEKIEDLNKKLKDLEEEYQELAKSSNEINIADLDKILVPEANLKLVNEFFVNVQKRLGQLEAENSALSATLKKNTLETNKLKEKCDKASSRYRSNDELKNKLRELEENYMKYTMIEEKLNQDLKVAEEEFAIHHHRPENKHDTSSAQKMLDDLEAMAKKDKEDIEQLEFQLQEKRNLLRAARAYGLQRSKTSNKLRSDMELLGLVLVEKDQMISKLRKEIDEIKLKQMQVDLEIKNLNEKKKQL</sequence>